<name>G9NTL4_HYPAI</name>
<protein>
    <recommendedName>
        <fullName evidence="1">Dienelactone hydrolase domain-containing protein</fullName>
    </recommendedName>
</protein>
<dbReference type="OrthoDB" id="17560at2759"/>
<dbReference type="Pfam" id="PF01738">
    <property type="entry name" value="DLH"/>
    <property type="match status" value="1"/>
</dbReference>
<dbReference type="EMBL" id="ABDG02000023">
    <property type="protein sequence ID" value="EHK46055.1"/>
    <property type="molecule type" value="Genomic_DNA"/>
</dbReference>
<dbReference type="HOGENOM" id="CLU_054590_2_1_1"/>
<dbReference type="InterPro" id="IPR002925">
    <property type="entry name" value="Dienelactn_hydro"/>
</dbReference>
<comment type="caution">
    <text evidence="2">The sequence shown here is derived from an EMBL/GenBank/DDBJ whole genome shotgun (WGS) entry which is preliminary data.</text>
</comment>
<dbReference type="KEGG" id="tatv:25786179"/>
<dbReference type="GeneID" id="25786179"/>
<reference evidence="2 3" key="1">
    <citation type="journal article" date="2011" name="Genome Biol.">
        <title>Comparative genome sequence analysis underscores mycoparasitism as the ancestral life style of Trichoderma.</title>
        <authorList>
            <person name="Kubicek C.P."/>
            <person name="Herrera-Estrella A."/>
            <person name="Seidl-Seiboth V."/>
            <person name="Martinez D.A."/>
            <person name="Druzhinina I.S."/>
            <person name="Thon M."/>
            <person name="Zeilinger S."/>
            <person name="Casas-Flores S."/>
            <person name="Horwitz B.A."/>
            <person name="Mukherjee P.K."/>
            <person name="Mukherjee M."/>
            <person name="Kredics L."/>
            <person name="Alcaraz L.D."/>
            <person name="Aerts A."/>
            <person name="Antal Z."/>
            <person name="Atanasova L."/>
            <person name="Cervantes-Badillo M.G."/>
            <person name="Challacombe J."/>
            <person name="Chertkov O."/>
            <person name="McCluskey K."/>
            <person name="Coulpier F."/>
            <person name="Deshpande N."/>
            <person name="von Doehren H."/>
            <person name="Ebbole D.J."/>
            <person name="Esquivel-Naranjo E.U."/>
            <person name="Fekete E."/>
            <person name="Flipphi M."/>
            <person name="Glaser F."/>
            <person name="Gomez-Rodriguez E.Y."/>
            <person name="Gruber S."/>
            <person name="Han C."/>
            <person name="Henrissat B."/>
            <person name="Hermosa R."/>
            <person name="Hernandez-Onate M."/>
            <person name="Karaffa L."/>
            <person name="Kosti I."/>
            <person name="Le Crom S."/>
            <person name="Lindquist E."/>
            <person name="Lucas S."/>
            <person name="Luebeck M."/>
            <person name="Luebeck P.S."/>
            <person name="Margeot A."/>
            <person name="Metz B."/>
            <person name="Misra M."/>
            <person name="Nevalainen H."/>
            <person name="Omann M."/>
            <person name="Packer N."/>
            <person name="Perrone G."/>
            <person name="Uresti-Rivera E.E."/>
            <person name="Salamov A."/>
            <person name="Schmoll M."/>
            <person name="Seiboth B."/>
            <person name="Shapiro H."/>
            <person name="Sukno S."/>
            <person name="Tamayo-Ramos J.A."/>
            <person name="Tisch D."/>
            <person name="Wiest A."/>
            <person name="Wilkinson H.H."/>
            <person name="Zhang M."/>
            <person name="Coutinho P.M."/>
            <person name="Kenerley C.M."/>
            <person name="Monte E."/>
            <person name="Baker S.E."/>
            <person name="Grigoriev I.V."/>
        </authorList>
    </citation>
    <scope>NUCLEOTIDE SEQUENCE [LARGE SCALE GENOMIC DNA]</scope>
    <source>
        <strain evidence="3">ATCC 20476 / IMI 206040</strain>
    </source>
</reference>
<gene>
    <name evidence="2" type="ORF">TRIATDRAFT_88567</name>
</gene>
<dbReference type="SUPFAM" id="SSF53474">
    <property type="entry name" value="alpha/beta-Hydrolases"/>
    <property type="match status" value="1"/>
</dbReference>
<feature type="domain" description="Dienelactone hydrolase" evidence="1">
    <location>
        <begin position="24"/>
        <end position="242"/>
    </location>
</feature>
<accession>G9NTL4</accession>
<dbReference type="InterPro" id="IPR029058">
    <property type="entry name" value="AB_hydrolase_fold"/>
</dbReference>
<dbReference type="eggNOG" id="KOG3043">
    <property type="taxonomic scope" value="Eukaryota"/>
</dbReference>
<dbReference type="OMA" id="PGKCCFE"/>
<keyword evidence="3" id="KW-1185">Reference proteome</keyword>
<dbReference type="PANTHER" id="PTHR17630">
    <property type="entry name" value="DIENELACTONE HYDROLASE"/>
    <property type="match status" value="1"/>
</dbReference>
<proteinExistence type="predicted"/>
<dbReference type="Gene3D" id="3.40.50.1820">
    <property type="entry name" value="alpha/beta hydrolase"/>
    <property type="match status" value="1"/>
</dbReference>
<dbReference type="Proteomes" id="UP000005426">
    <property type="component" value="Unassembled WGS sequence"/>
</dbReference>
<dbReference type="PANTHER" id="PTHR17630:SF44">
    <property type="entry name" value="PROTEIN AIM2"/>
    <property type="match status" value="1"/>
</dbReference>
<dbReference type="GO" id="GO:0016787">
    <property type="term" value="F:hydrolase activity"/>
    <property type="evidence" value="ECO:0007669"/>
    <property type="project" value="InterPro"/>
</dbReference>
<evidence type="ECO:0000259" key="1">
    <source>
        <dbReference type="Pfam" id="PF01738"/>
    </source>
</evidence>
<evidence type="ECO:0000313" key="2">
    <source>
        <dbReference type="EMBL" id="EHK46055.1"/>
    </source>
</evidence>
<dbReference type="STRING" id="452589.G9NTL4"/>
<organism evidence="2 3">
    <name type="scientific">Hypocrea atroviridis (strain ATCC 20476 / IMI 206040)</name>
    <name type="common">Trichoderma atroviride</name>
    <dbReference type="NCBI Taxonomy" id="452589"/>
    <lineage>
        <taxon>Eukaryota</taxon>
        <taxon>Fungi</taxon>
        <taxon>Dikarya</taxon>
        <taxon>Ascomycota</taxon>
        <taxon>Pezizomycotina</taxon>
        <taxon>Sordariomycetes</taxon>
        <taxon>Hypocreomycetidae</taxon>
        <taxon>Hypocreales</taxon>
        <taxon>Hypocreaceae</taxon>
        <taxon>Trichoderma</taxon>
    </lineage>
</organism>
<sequence length="246" mass="26709">MASHPRTLHEGDPKGTFLKIDGGINAYLATPSEENARKGVGILFIPEILGIYPNSQLLADGFAAKGYTTLIPDVFNGDAIPLDRFPPADLLSWLAKGFDGNNPHTPEYVDPIIIAAIKKLRELGVSKIGAVGYSFGGKYVVRHFKNGIDAGFVAHPSFVEEDELAALAGPLSIAAPETDRLWPAPQRHKAEAILVKTGQPYQITLFSGVAHGFGIRGDPDVRLQRFAKEQAFNQAVAWFDEHLLEV</sequence>
<evidence type="ECO:0000313" key="3">
    <source>
        <dbReference type="Proteomes" id="UP000005426"/>
    </source>
</evidence>
<dbReference type="AlphaFoldDB" id="G9NTL4"/>